<gene>
    <name evidence="17" type="primary">SCNN1D</name>
</gene>
<evidence type="ECO:0000256" key="14">
    <source>
        <dbReference type="SAM" id="MobiDB-lite"/>
    </source>
</evidence>
<reference evidence="17" key="1">
    <citation type="submission" date="2025-08" db="UniProtKB">
        <authorList>
            <consortium name="RefSeq"/>
        </authorList>
    </citation>
    <scope>IDENTIFICATION</scope>
</reference>
<dbReference type="InterPro" id="IPR020903">
    <property type="entry name" value="ENaC_CS"/>
</dbReference>
<dbReference type="Pfam" id="PF00858">
    <property type="entry name" value="ASC"/>
    <property type="match status" value="1"/>
</dbReference>
<evidence type="ECO:0000256" key="10">
    <source>
        <dbReference type="ARBA" id="ARBA00023201"/>
    </source>
</evidence>
<evidence type="ECO:0000256" key="9">
    <source>
        <dbReference type="ARBA" id="ARBA00023136"/>
    </source>
</evidence>
<comment type="function">
    <text evidence="13">This is one of the three pore-forming subunits of the heterotrimeric epithelial sodium channel (ENaC), a critical regulator of sodium balance and fluid homeostasis. ENaC operates in epithelial tissues, where it mediates the electrodiffusion of sodium ions from extracellular fluid through the apical membrane of cells, with water following osmotically. It plays a key role in maintaining sodium homeostasis through electrogenic sodium reabsorption in the kidneys. Additionally, ENaC is essential for airway surface liquid homeostasis, which is crucial for proper mucus clearance.</text>
</comment>
<keyword evidence="9 15" id="KW-0472">Membrane</keyword>
<keyword evidence="10" id="KW-0739">Sodium transport</keyword>
<evidence type="ECO:0000256" key="13">
    <source>
        <dbReference type="ARBA" id="ARBA00049941"/>
    </source>
</evidence>
<dbReference type="Gene3D" id="1.10.287.770">
    <property type="entry name" value="YojJ-like"/>
    <property type="match status" value="1"/>
</dbReference>
<comment type="subcellular location">
    <subcellularLocation>
        <location evidence="1">Cell membrane</location>
        <topology evidence="1">Multi-pass membrane protein</topology>
    </subcellularLocation>
</comment>
<sequence length="592" mass="66077">MEVAVQGTCSPKEAGLGLGAGPPPLEEEEQHSEGLVELHASFQELFTFFCTNTTMHGAIRLVCSRRNRLKTTCWVLLFLGALGTLYWQFGVLFQQYWRYPVIMTMALRSQPRRSPSVTLCDMNPQRPAPVHHHLQALDEFAQENIRSLYTASVSVSQGVAAPSCLPGLEPGVPVDRRIRLLRLSHLGAPNRVGFRLCNSTGGDCFYRASASGWTAAREWYRLHYLSVLAQLPPTQQDPQNSRFIVSCHYDGQDCQAGPFQVSHHPIYGTCYTFSGILSTQQPPAVAHGLSLVLRTEQQKHLPLLATKAGAKVTVHQQDHSPFLEHHGFSVRPGTETSISIREDEVHRLGSPYGSCTQGGQDVDMPLLYNASYTMQACLVSCFQQLMVNRCSCGYYFYPLPAGAEYCSYSQHQGWDHCFFHLYRTPETHHHCAQHCPRPCRESIYKLSAAGTSRWPSSKSSNWIQAVLGEQHPSQDPKPRIGLAKVNIIYQELNYRIVDETPVYTIPQLLSAMGNLWGLWFGSSVLSVVELLELLLDAMALGLLLGCRRLHQLQDPSQGQPQGWPNHVRGVPASTLTILPGLRWPLQTPDNPT</sequence>
<keyword evidence="16" id="KW-1185">Reference proteome</keyword>
<evidence type="ECO:0000256" key="11">
    <source>
        <dbReference type="ARBA" id="ARBA00023303"/>
    </source>
</evidence>
<dbReference type="PANTHER" id="PTHR11690:SF132">
    <property type="entry name" value="AMILORIDE-SENSITIVE SODIUM CHANNEL SUBUNIT DELTA"/>
    <property type="match status" value="1"/>
</dbReference>
<dbReference type="RefSeq" id="XP_060055829.1">
    <property type="nucleotide sequence ID" value="XM_060199846.1"/>
</dbReference>
<evidence type="ECO:0000256" key="6">
    <source>
        <dbReference type="ARBA" id="ARBA00022989"/>
    </source>
</evidence>
<evidence type="ECO:0000256" key="7">
    <source>
        <dbReference type="ARBA" id="ARBA00023053"/>
    </source>
</evidence>
<accession>A0ABM3Y433</accession>
<dbReference type="PRINTS" id="PR01078">
    <property type="entry name" value="AMINACHANNEL"/>
</dbReference>
<keyword evidence="11 17" id="KW-0407">Ion channel</keyword>
<dbReference type="GeneID" id="103115879"/>
<keyword evidence="6 15" id="KW-1133">Transmembrane helix</keyword>
<evidence type="ECO:0000313" key="17">
    <source>
        <dbReference type="RefSeq" id="XP_060055829.1"/>
    </source>
</evidence>
<evidence type="ECO:0000256" key="4">
    <source>
        <dbReference type="ARBA" id="ARBA00022475"/>
    </source>
</evidence>
<evidence type="ECO:0000256" key="1">
    <source>
        <dbReference type="ARBA" id="ARBA00004651"/>
    </source>
</evidence>
<dbReference type="Gene3D" id="2.60.470.10">
    <property type="entry name" value="Acid-sensing ion channels like domains"/>
    <property type="match status" value="1"/>
</dbReference>
<evidence type="ECO:0000256" key="5">
    <source>
        <dbReference type="ARBA" id="ARBA00022692"/>
    </source>
</evidence>
<protein>
    <submittedName>
        <fullName evidence="17">Amiloride-sensitive sodium channel subunit delta isoform X1</fullName>
    </submittedName>
</protein>
<dbReference type="GO" id="GO:0034220">
    <property type="term" value="P:monoatomic ion transmembrane transport"/>
    <property type="evidence" value="ECO:0007669"/>
    <property type="project" value="UniProtKB-KW"/>
</dbReference>
<evidence type="ECO:0000313" key="16">
    <source>
        <dbReference type="Proteomes" id="UP001652624"/>
    </source>
</evidence>
<dbReference type="Proteomes" id="UP001652624">
    <property type="component" value="Chromosome 10"/>
</dbReference>
<evidence type="ECO:0000256" key="15">
    <source>
        <dbReference type="SAM" id="Phobius"/>
    </source>
</evidence>
<keyword evidence="4" id="KW-1003">Cell membrane</keyword>
<organism evidence="16 17">
    <name type="scientific">Erinaceus europaeus</name>
    <name type="common">Western European hedgehog</name>
    <dbReference type="NCBI Taxonomy" id="9365"/>
    <lineage>
        <taxon>Eukaryota</taxon>
        <taxon>Metazoa</taxon>
        <taxon>Chordata</taxon>
        <taxon>Craniata</taxon>
        <taxon>Vertebrata</taxon>
        <taxon>Euteleostomi</taxon>
        <taxon>Mammalia</taxon>
        <taxon>Eutheria</taxon>
        <taxon>Laurasiatheria</taxon>
        <taxon>Eulipotyphla</taxon>
        <taxon>Erinaceidae</taxon>
        <taxon>Erinaceinae</taxon>
        <taxon>Erinaceus</taxon>
    </lineage>
</organism>
<proteinExistence type="predicted"/>
<dbReference type="InterPro" id="IPR001873">
    <property type="entry name" value="ENaC"/>
</dbReference>
<evidence type="ECO:0000256" key="8">
    <source>
        <dbReference type="ARBA" id="ARBA00023065"/>
    </source>
</evidence>
<evidence type="ECO:0000256" key="3">
    <source>
        <dbReference type="ARBA" id="ARBA00022461"/>
    </source>
</evidence>
<keyword evidence="3" id="KW-0894">Sodium channel</keyword>
<feature type="transmembrane region" description="Helical" evidence="15">
    <location>
        <begin position="74"/>
        <end position="97"/>
    </location>
</feature>
<name>A0ABM3Y433_ERIEU</name>
<keyword evidence="8" id="KW-0406">Ion transport</keyword>
<keyword evidence="2" id="KW-0813">Transport</keyword>
<dbReference type="PANTHER" id="PTHR11690">
    <property type="entry name" value="AMILORIDE-SENSITIVE SODIUM CHANNEL-RELATED"/>
    <property type="match status" value="1"/>
</dbReference>
<evidence type="ECO:0000256" key="12">
    <source>
        <dbReference type="ARBA" id="ARBA00036239"/>
    </source>
</evidence>
<keyword evidence="5 15" id="KW-0812">Transmembrane</keyword>
<dbReference type="InterPro" id="IPR004724">
    <property type="entry name" value="ENaC_chordates"/>
</dbReference>
<keyword evidence="7" id="KW-0915">Sodium</keyword>
<dbReference type="NCBIfam" id="TIGR00859">
    <property type="entry name" value="ENaC"/>
    <property type="match status" value="1"/>
</dbReference>
<comment type="catalytic activity">
    <reaction evidence="12">
        <text>Na(+)(in) = Na(+)(out)</text>
        <dbReference type="Rhea" id="RHEA:34963"/>
        <dbReference type="ChEBI" id="CHEBI:29101"/>
    </reaction>
</comment>
<dbReference type="PROSITE" id="PS01206">
    <property type="entry name" value="ASC"/>
    <property type="match status" value="1"/>
</dbReference>
<feature type="region of interest" description="Disordered" evidence="14">
    <location>
        <begin position="1"/>
        <end position="30"/>
    </location>
</feature>
<evidence type="ECO:0000256" key="2">
    <source>
        <dbReference type="ARBA" id="ARBA00022448"/>
    </source>
</evidence>